<protein>
    <submittedName>
        <fullName evidence="1">Uncharacterized protein</fullName>
    </submittedName>
</protein>
<keyword evidence="2" id="KW-1185">Reference proteome</keyword>
<proteinExistence type="predicted"/>
<sequence length="84" mass="9548">MGPLIHMGERLKAQGYSSVISDHVHPVMLMVLTPCKSIFNRRMLPVTQLKLFENNSKSMPETLPCKVGPHNQQISFQLRICGMR</sequence>
<comment type="caution">
    <text evidence="1">The sequence shown here is derived from an EMBL/GenBank/DDBJ whole genome shotgun (WGS) entry which is preliminary data.</text>
</comment>
<accession>A0A8X6RIG7</accession>
<dbReference type="Proteomes" id="UP000887159">
    <property type="component" value="Unassembled WGS sequence"/>
</dbReference>
<gene>
    <name evidence="1" type="ORF">TNCV_4014681</name>
</gene>
<evidence type="ECO:0000313" key="1">
    <source>
        <dbReference type="EMBL" id="GFX92859.1"/>
    </source>
</evidence>
<evidence type="ECO:0000313" key="2">
    <source>
        <dbReference type="Proteomes" id="UP000887159"/>
    </source>
</evidence>
<dbReference type="EMBL" id="BMAU01021169">
    <property type="protein sequence ID" value="GFX92859.1"/>
    <property type="molecule type" value="Genomic_DNA"/>
</dbReference>
<dbReference type="AlphaFoldDB" id="A0A8X6RIG7"/>
<organism evidence="1 2">
    <name type="scientific">Trichonephila clavipes</name>
    <name type="common">Golden silk orbweaver</name>
    <name type="synonym">Nephila clavipes</name>
    <dbReference type="NCBI Taxonomy" id="2585209"/>
    <lineage>
        <taxon>Eukaryota</taxon>
        <taxon>Metazoa</taxon>
        <taxon>Ecdysozoa</taxon>
        <taxon>Arthropoda</taxon>
        <taxon>Chelicerata</taxon>
        <taxon>Arachnida</taxon>
        <taxon>Araneae</taxon>
        <taxon>Araneomorphae</taxon>
        <taxon>Entelegynae</taxon>
        <taxon>Araneoidea</taxon>
        <taxon>Nephilidae</taxon>
        <taxon>Trichonephila</taxon>
    </lineage>
</organism>
<reference evidence="1" key="1">
    <citation type="submission" date="2020-08" db="EMBL/GenBank/DDBJ databases">
        <title>Multicomponent nature underlies the extraordinary mechanical properties of spider dragline silk.</title>
        <authorList>
            <person name="Kono N."/>
            <person name="Nakamura H."/>
            <person name="Mori M."/>
            <person name="Yoshida Y."/>
            <person name="Ohtoshi R."/>
            <person name="Malay A.D."/>
            <person name="Moran D.A.P."/>
            <person name="Tomita M."/>
            <person name="Numata K."/>
            <person name="Arakawa K."/>
        </authorList>
    </citation>
    <scope>NUCLEOTIDE SEQUENCE</scope>
</reference>
<name>A0A8X6RIG7_TRICX</name>